<sequence length="101" mass="11737">MPTASIACCRPPVSQLLFSAKQQQQPQQQQQQKEKTYSTPAIIKQNSHKIYECRMFLYEIYMKAFDFICFIVAARLSALAKLKKAKAWSSKMRKMLISEEL</sequence>
<feature type="transmembrane region" description="Helical" evidence="1">
    <location>
        <begin position="64"/>
        <end position="82"/>
    </location>
</feature>
<proteinExistence type="predicted"/>
<keyword evidence="1" id="KW-1133">Transmembrane helix</keyword>
<dbReference type="AlphaFoldDB" id="A0A1A9ZB85"/>
<organism evidence="2 3">
    <name type="scientific">Glossina pallidipes</name>
    <name type="common">Tsetse fly</name>
    <dbReference type="NCBI Taxonomy" id="7398"/>
    <lineage>
        <taxon>Eukaryota</taxon>
        <taxon>Metazoa</taxon>
        <taxon>Ecdysozoa</taxon>
        <taxon>Arthropoda</taxon>
        <taxon>Hexapoda</taxon>
        <taxon>Insecta</taxon>
        <taxon>Pterygota</taxon>
        <taxon>Neoptera</taxon>
        <taxon>Endopterygota</taxon>
        <taxon>Diptera</taxon>
        <taxon>Brachycera</taxon>
        <taxon>Muscomorpha</taxon>
        <taxon>Hippoboscoidea</taxon>
        <taxon>Glossinidae</taxon>
        <taxon>Glossina</taxon>
    </lineage>
</organism>
<name>A0A1A9ZB85_GLOPL</name>
<protein>
    <submittedName>
        <fullName evidence="2">Uncharacterized protein</fullName>
    </submittedName>
</protein>
<dbReference type="VEuPathDB" id="VectorBase:GPAI009339"/>
<evidence type="ECO:0000256" key="1">
    <source>
        <dbReference type="SAM" id="Phobius"/>
    </source>
</evidence>
<reference evidence="2" key="2">
    <citation type="submission" date="2020-05" db="UniProtKB">
        <authorList>
            <consortium name="EnsemblMetazoa"/>
        </authorList>
    </citation>
    <scope>IDENTIFICATION</scope>
    <source>
        <strain evidence="2">IAEA</strain>
    </source>
</reference>
<dbReference type="Proteomes" id="UP000092445">
    <property type="component" value="Unassembled WGS sequence"/>
</dbReference>
<accession>A0A1A9ZB85</accession>
<keyword evidence="1" id="KW-0472">Membrane</keyword>
<evidence type="ECO:0000313" key="3">
    <source>
        <dbReference type="Proteomes" id="UP000092445"/>
    </source>
</evidence>
<dbReference type="EnsemblMetazoa" id="GPAI009339-RA">
    <property type="protein sequence ID" value="GPAI009339-PA"/>
    <property type="gene ID" value="GPAI009339"/>
</dbReference>
<reference evidence="3" key="1">
    <citation type="submission" date="2014-03" db="EMBL/GenBank/DDBJ databases">
        <authorList>
            <person name="Aksoy S."/>
            <person name="Warren W."/>
            <person name="Wilson R.K."/>
        </authorList>
    </citation>
    <scope>NUCLEOTIDE SEQUENCE [LARGE SCALE GENOMIC DNA]</scope>
    <source>
        <strain evidence="3">IAEA</strain>
    </source>
</reference>
<keyword evidence="1" id="KW-0812">Transmembrane</keyword>
<evidence type="ECO:0000313" key="2">
    <source>
        <dbReference type="EnsemblMetazoa" id="GPAI009339-PA"/>
    </source>
</evidence>
<keyword evidence="3" id="KW-1185">Reference proteome</keyword>